<reference evidence="2" key="1">
    <citation type="submission" date="2020-06" db="EMBL/GenBank/DDBJ databases">
        <authorList>
            <consortium name="Plant Systems Biology data submission"/>
        </authorList>
    </citation>
    <scope>NUCLEOTIDE SEQUENCE</scope>
    <source>
        <strain evidence="2">D6</strain>
    </source>
</reference>
<feature type="region of interest" description="Disordered" evidence="1">
    <location>
        <begin position="1"/>
        <end position="96"/>
    </location>
</feature>
<evidence type="ECO:0000313" key="3">
    <source>
        <dbReference type="Proteomes" id="UP001153069"/>
    </source>
</evidence>
<feature type="compositionally biased region" description="Acidic residues" evidence="1">
    <location>
        <begin position="229"/>
        <end position="240"/>
    </location>
</feature>
<proteinExistence type="predicted"/>
<dbReference type="OrthoDB" id="46078at2759"/>
<keyword evidence="3" id="KW-1185">Reference proteome</keyword>
<feature type="compositionally biased region" description="Low complexity" evidence="1">
    <location>
        <begin position="48"/>
        <end position="79"/>
    </location>
</feature>
<dbReference type="EMBL" id="CAICTM010000371">
    <property type="protein sequence ID" value="CAB9509045.1"/>
    <property type="molecule type" value="Genomic_DNA"/>
</dbReference>
<feature type="region of interest" description="Disordered" evidence="1">
    <location>
        <begin position="194"/>
        <end position="245"/>
    </location>
</feature>
<evidence type="ECO:0000313" key="2">
    <source>
        <dbReference type="EMBL" id="CAB9509045.1"/>
    </source>
</evidence>
<protein>
    <submittedName>
        <fullName evidence="2">Uncharacterized protein</fullName>
    </submittedName>
</protein>
<dbReference type="Proteomes" id="UP001153069">
    <property type="component" value="Unassembled WGS sequence"/>
</dbReference>
<dbReference type="AlphaFoldDB" id="A0A9N8DYM5"/>
<feature type="compositionally biased region" description="Basic and acidic residues" evidence="1">
    <location>
        <begin position="204"/>
        <end position="215"/>
    </location>
</feature>
<accession>A0A9N8DYM5</accession>
<organism evidence="2 3">
    <name type="scientific">Seminavis robusta</name>
    <dbReference type="NCBI Taxonomy" id="568900"/>
    <lineage>
        <taxon>Eukaryota</taxon>
        <taxon>Sar</taxon>
        <taxon>Stramenopiles</taxon>
        <taxon>Ochrophyta</taxon>
        <taxon>Bacillariophyta</taxon>
        <taxon>Bacillariophyceae</taxon>
        <taxon>Bacillariophycidae</taxon>
        <taxon>Naviculales</taxon>
        <taxon>Naviculaceae</taxon>
        <taxon>Seminavis</taxon>
    </lineage>
</organism>
<comment type="caution">
    <text evidence="2">The sequence shown here is derived from an EMBL/GenBank/DDBJ whole genome shotgun (WGS) entry which is preliminary data.</text>
</comment>
<name>A0A9N8DYM5_9STRA</name>
<evidence type="ECO:0000256" key="1">
    <source>
        <dbReference type="SAM" id="MobiDB-lite"/>
    </source>
</evidence>
<gene>
    <name evidence="2" type="ORF">SEMRO_372_G128900.1</name>
</gene>
<sequence>MGEEDQEATPPPAVDSGDKLTPSESANETTTSEPTEADSPASAESPQDEPQPAASAPAEPKTAESSSEPPEPSDATPESSEPEKYTPSSEPSVPATVVDEVAPESSTQQNIGTDTKNTVFPCIEQPLRVTLHCNGYYLWGLKNGRVIARKKRSSKDEFRLKYKNDGALVEIVNHKFRGTLSVMVGEDDNSRKVVCVKDEDEEEEKKKESNDESKNDNNATTNGTSATEADPDEEEEDFQDEPAISNSEISEIDRQWCFVKGTHGRNEVLLKSLRTGENLGVDTNGNIVFAASDNPDDDPTKTITWDIECVTGELCFISNPTLDTRIRCDMAGLMSLTDSWKGWEVFRLMEASHGYVKISSWMHSQWLLCSNADGTVSTCSHAESFLENNSKGCPKWAIEKAPDNGGDGPKGVIIRNKTHGRLLSVHEGFLKTYDPAESIPEMFGNSATSSAVQQPTTEDSGNGAKKWWNSSVKTMNNNMRNSVKSMQKRFSSASVKTESGEQIFLPQKDTTVWQLEAAHSQTYYLLSAVEGEPPRSIGQFPEVTANLRQTDKIQLVREETGITKLFLTEKKQFISCNADGNIDLVNSAEDLSVEWIMEKPSYQEGGSVFRSKHHNLYLSYEDTAKDVENEGENDNADGHFSKLFGGNKENVGLLVGIETMGEREIWRLEPCMPRAVSSEKLKTFALGTSIAVGTTIAMPFALAGVGAVLGAVGAEVGVVANVIFAGLTGAEALASVGAIGATAYICFRPEENSLTDDHKNDEEEAAERAWSKRPFSNWRNW</sequence>
<feature type="compositionally biased region" description="Polar residues" evidence="1">
    <location>
        <begin position="22"/>
        <end position="34"/>
    </location>
</feature>